<organism evidence="2 3">
    <name type="scientific">Cerrena zonata</name>
    <dbReference type="NCBI Taxonomy" id="2478898"/>
    <lineage>
        <taxon>Eukaryota</taxon>
        <taxon>Fungi</taxon>
        <taxon>Dikarya</taxon>
        <taxon>Basidiomycota</taxon>
        <taxon>Agaricomycotina</taxon>
        <taxon>Agaricomycetes</taxon>
        <taxon>Polyporales</taxon>
        <taxon>Cerrenaceae</taxon>
        <taxon>Cerrena</taxon>
    </lineage>
</organism>
<gene>
    <name evidence="2" type="ORF">QCA50_010585</name>
</gene>
<comment type="caution">
    <text evidence="2">The sequence shown here is derived from an EMBL/GenBank/DDBJ whole genome shotgun (WGS) entry which is preliminary data.</text>
</comment>
<keyword evidence="3" id="KW-1185">Reference proteome</keyword>
<feature type="region of interest" description="Disordered" evidence="1">
    <location>
        <begin position="123"/>
        <end position="178"/>
    </location>
</feature>
<feature type="compositionally biased region" description="Acidic residues" evidence="1">
    <location>
        <begin position="156"/>
        <end position="170"/>
    </location>
</feature>
<dbReference type="CDD" id="cd09271">
    <property type="entry name" value="RNase_H2-C"/>
    <property type="match status" value="1"/>
</dbReference>
<accession>A0AAW0FZD4</accession>
<dbReference type="EMBL" id="JASBNA010000017">
    <property type="protein sequence ID" value="KAK7686361.1"/>
    <property type="molecule type" value="Genomic_DNA"/>
</dbReference>
<evidence type="ECO:0000313" key="3">
    <source>
        <dbReference type="Proteomes" id="UP001385951"/>
    </source>
</evidence>
<dbReference type="InterPro" id="IPR013924">
    <property type="entry name" value="RNase_H2_suC"/>
</dbReference>
<evidence type="ECO:0000313" key="2">
    <source>
        <dbReference type="EMBL" id="KAK7686361.1"/>
    </source>
</evidence>
<proteinExistence type="predicted"/>
<dbReference type="AlphaFoldDB" id="A0AAW0FZD4"/>
<dbReference type="Pfam" id="PF08615">
    <property type="entry name" value="RNase_H2_suC"/>
    <property type="match status" value="1"/>
</dbReference>
<dbReference type="Gene3D" id="2.40.128.680">
    <property type="match status" value="1"/>
</dbReference>
<reference evidence="2 3" key="1">
    <citation type="submission" date="2022-09" db="EMBL/GenBank/DDBJ databases">
        <authorList>
            <person name="Palmer J.M."/>
        </authorList>
    </citation>
    <scope>NUCLEOTIDE SEQUENCE [LARGE SCALE GENOMIC DNA]</scope>
    <source>
        <strain evidence="2 3">DSM 7382</strain>
    </source>
</reference>
<dbReference type="PANTHER" id="PTHR47204:SF1">
    <property type="entry name" value="RIBONUCLEASE H2 SUBUNIT C"/>
    <property type="match status" value="1"/>
</dbReference>
<sequence length="222" mass="24354">MAATPTLAIASIKQSSLKPCVPHLMPFHIKHSGPAPVSTYFRPQECPPPSFGATAAVTSESQDTIVVSDSQEDTANASGSSLLTLNNDTPPTAITEGRHLLAAFRGRTVRGLEVALPEGYTGLILRTPSNNKPAPVRPSVPESNRRSGRRGRQAALEEDDDEEMNDDMEKEEQPQRVLTPAYSFEKLTIWHPDNAVDTSRDEYFRALSEWTTLGAVLHNYEE</sequence>
<dbReference type="Proteomes" id="UP001385951">
    <property type="component" value="Unassembled WGS sequence"/>
</dbReference>
<dbReference type="GO" id="GO:0006401">
    <property type="term" value="P:RNA catabolic process"/>
    <property type="evidence" value="ECO:0007669"/>
    <property type="project" value="InterPro"/>
</dbReference>
<protein>
    <submittedName>
        <fullName evidence="2">Uncharacterized protein</fullName>
    </submittedName>
</protein>
<dbReference type="GO" id="GO:0032299">
    <property type="term" value="C:ribonuclease H2 complex"/>
    <property type="evidence" value="ECO:0007669"/>
    <property type="project" value="InterPro"/>
</dbReference>
<dbReference type="PANTHER" id="PTHR47204">
    <property type="entry name" value="OS02G0168900 PROTEIN"/>
    <property type="match status" value="1"/>
</dbReference>
<evidence type="ECO:0000256" key="1">
    <source>
        <dbReference type="SAM" id="MobiDB-lite"/>
    </source>
</evidence>
<name>A0AAW0FZD4_9APHY</name>